<keyword evidence="3" id="KW-1185">Reference proteome</keyword>
<dbReference type="Proteomes" id="UP000596661">
    <property type="component" value="Chromosome 8"/>
</dbReference>
<proteinExistence type="predicted"/>
<evidence type="ECO:0000256" key="1">
    <source>
        <dbReference type="SAM" id="MobiDB-lite"/>
    </source>
</evidence>
<feature type="region of interest" description="Disordered" evidence="1">
    <location>
        <begin position="230"/>
        <end position="267"/>
    </location>
</feature>
<protein>
    <submittedName>
        <fullName evidence="2">Uncharacterized protein</fullName>
    </submittedName>
</protein>
<accession>A0A803QCS1</accession>
<sequence>MAKPMIPDLSVKEGSIVVILCTVERSRWGKGSSIELCGVDFGFGQIQVIQALLKMASKKSLARNLVLDQTYLRSCVQFSFPDFEAYTALLVESEHQLLHSKRIGKILHLQDVLVDAHGSFLSVLNGKTELKLSSLRLSGKKASKDRPNINNGFTVEKVVELCQEGCCRVHGHELKEGSKITNRSSYDDPDEYLEEEDCLECEIVVRLPEVRPELLVEVVEQGGGVVRIDHRPWPTRVPKQREGRPGFHDPAKGWPRDPKPRHGPTRL</sequence>
<name>A0A803QCS1_CANSA</name>
<reference evidence="2" key="2">
    <citation type="submission" date="2021-03" db="UniProtKB">
        <authorList>
            <consortium name="EnsemblPlants"/>
        </authorList>
    </citation>
    <scope>IDENTIFICATION</scope>
</reference>
<evidence type="ECO:0000313" key="3">
    <source>
        <dbReference type="Proteomes" id="UP000596661"/>
    </source>
</evidence>
<organism evidence="2 3">
    <name type="scientific">Cannabis sativa</name>
    <name type="common">Hemp</name>
    <name type="synonym">Marijuana</name>
    <dbReference type="NCBI Taxonomy" id="3483"/>
    <lineage>
        <taxon>Eukaryota</taxon>
        <taxon>Viridiplantae</taxon>
        <taxon>Streptophyta</taxon>
        <taxon>Embryophyta</taxon>
        <taxon>Tracheophyta</taxon>
        <taxon>Spermatophyta</taxon>
        <taxon>Magnoliopsida</taxon>
        <taxon>eudicotyledons</taxon>
        <taxon>Gunneridae</taxon>
        <taxon>Pentapetalae</taxon>
        <taxon>rosids</taxon>
        <taxon>fabids</taxon>
        <taxon>Rosales</taxon>
        <taxon>Cannabaceae</taxon>
        <taxon>Cannabis</taxon>
    </lineage>
</organism>
<dbReference type="EMBL" id="UZAU01000694">
    <property type="status" value="NOT_ANNOTATED_CDS"/>
    <property type="molecule type" value="Genomic_DNA"/>
</dbReference>
<dbReference type="Gramene" id="evm.model.08.911">
    <property type="protein sequence ID" value="cds.evm.model.08.911"/>
    <property type="gene ID" value="evm.TU.08.911"/>
</dbReference>
<dbReference type="AlphaFoldDB" id="A0A803QCS1"/>
<reference evidence="2" key="1">
    <citation type="submission" date="2018-11" db="EMBL/GenBank/DDBJ databases">
        <authorList>
            <person name="Grassa J C."/>
        </authorList>
    </citation>
    <scope>NUCLEOTIDE SEQUENCE [LARGE SCALE GENOMIC DNA]</scope>
</reference>
<dbReference type="EnsemblPlants" id="evm.model.08.911">
    <property type="protein sequence ID" value="cds.evm.model.08.911"/>
    <property type="gene ID" value="evm.TU.08.911"/>
</dbReference>
<evidence type="ECO:0000313" key="2">
    <source>
        <dbReference type="EnsemblPlants" id="cds.evm.model.08.911"/>
    </source>
</evidence>
<feature type="compositionally biased region" description="Basic and acidic residues" evidence="1">
    <location>
        <begin position="239"/>
        <end position="260"/>
    </location>
</feature>